<sequence>MQKNPIEILKQYWGHSSFRGSQEKVINALLQQNDVLALMPTGGGKSICYQVPALSMDGICVVVSPLVSLIQDQVQRLKRLGIKAIALTGSLKPEELIEQFDNCLYGGYKFLYLSPERLLQQLVRDRIKEMNVCLIAIDEAHCISQWGHDFRPAYLQCHELKRLAPQAPVIALTATPTATVAKDIVELLELDNPITFKDSLARENITFFVRDVEDKRYHLLQLVGENDQSGIVYVNTRRATIELSTFLKSKGCRTDYFHGGLLHHEKKKKLEDWLNNETKIMVATSAFGMGVDKADVRFVVHHHIPDSLESYFQEVGRAGRDDLPAKAVLLTNAHDRLQAKKQFLGSQPDVLFIKLLYKKLNAYFQIAYGEGDGQTFTFLFNEFCQQYQLNTLLAYNGLRILDQHSVIAWSNASRQTSTVQFLAKKHELFKYLDKNPSLEGTIKSILRTYGGIFDYETPINTSLIAKKNSLTEDKVDSLLQKLHNDGILAYNASKSDMELTFLVPREDDKVINVFAHKLKDLNKNRQRRFADMLAYIDNKEKCRAQFLLEYFGQTATNPCGQCDICQKDQRRPTQSLAKAKKEVLRHLKQRSLSSKELANHLNYSEKIILESIQELLDEEEIMINTRNQYDIAK</sequence>
<keyword evidence="4" id="KW-0378">Hydrolase</keyword>
<evidence type="ECO:0000256" key="11">
    <source>
        <dbReference type="ARBA" id="ARBA00044535"/>
    </source>
</evidence>
<accession>A0A0D5YWA5</accession>
<evidence type="ECO:0000256" key="2">
    <source>
        <dbReference type="ARBA" id="ARBA00022723"/>
    </source>
</evidence>
<dbReference type="GO" id="GO:0043138">
    <property type="term" value="F:3'-5' DNA helicase activity"/>
    <property type="evidence" value="ECO:0007669"/>
    <property type="project" value="UniProtKB-EC"/>
</dbReference>
<dbReference type="GO" id="GO:0005524">
    <property type="term" value="F:ATP binding"/>
    <property type="evidence" value="ECO:0007669"/>
    <property type="project" value="UniProtKB-KW"/>
</dbReference>
<name>A0A0D5YWA5_9FLAO</name>
<keyword evidence="5 15" id="KW-0347">Helicase</keyword>
<evidence type="ECO:0000256" key="5">
    <source>
        <dbReference type="ARBA" id="ARBA00022806"/>
    </source>
</evidence>
<dbReference type="SMART" id="SM00490">
    <property type="entry name" value="HELICc"/>
    <property type="match status" value="1"/>
</dbReference>
<comment type="catalytic activity">
    <reaction evidence="9">
        <text>Couples ATP hydrolysis with the unwinding of duplex DNA by translocating in the 3'-5' direction.</text>
        <dbReference type="EC" id="5.6.2.4"/>
    </reaction>
</comment>
<protein>
    <recommendedName>
        <fullName evidence="11">ATP-dependent DNA helicase RecQ</fullName>
        <ecNumber evidence="10">5.6.2.4</ecNumber>
    </recommendedName>
    <alternativeName>
        <fullName evidence="12">DNA 3'-5' helicase RecQ</fullName>
    </alternativeName>
</protein>
<dbReference type="InterPro" id="IPR036388">
    <property type="entry name" value="WH-like_DNA-bd_sf"/>
</dbReference>
<dbReference type="Pfam" id="PF00271">
    <property type="entry name" value="Helicase_C"/>
    <property type="match status" value="1"/>
</dbReference>
<keyword evidence="8" id="KW-0413">Isomerase</keyword>
<keyword evidence="16" id="KW-1185">Reference proteome</keyword>
<dbReference type="GO" id="GO:0009378">
    <property type="term" value="F:four-way junction helicase activity"/>
    <property type="evidence" value="ECO:0007669"/>
    <property type="project" value="TreeGrafter"/>
</dbReference>
<dbReference type="RefSeq" id="WP_045802713.1">
    <property type="nucleotide sequence ID" value="NZ_CP011071.1"/>
</dbReference>
<dbReference type="OrthoDB" id="9763310at2"/>
<dbReference type="Gene3D" id="3.40.50.300">
    <property type="entry name" value="P-loop containing nucleotide triphosphate hydrolases"/>
    <property type="match status" value="2"/>
</dbReference>
<dbReference type="PATRIC" id="fig|516051.4.peg.2640"/>
<dbReference type="InterPro" id="IPR027417">
    <property type="entry name" value="P-loop_NTPase"/>
</dbReference>
<dbReference type="KEGG" id="mlt:VC82_2574"/>
<dbReference type="EMBL" id="CP011071">
    <property type="protein sequence ID" value="AKA36138.1"/>
    <property type="molecule type" value="Genomic_DNA"/>
</dbReference>
<keyword evidence="7" id="KW-0238">DNA-binding</keyword>
<gene>
    <name evidence="15" type="ORF">VC82_2574</name>
</gene>
<evidence type="ECO:0000256" key="4">
    <source>
        <dbReference type="ARBA" id="ARBA00022801"/>
    </source>
</evidence>
<proteinExistence type="inferred from homology"/>
<keyword evidence="2" id="KW-0479">Metal-binding</keyword>
<evidence type="ECO:0000256" key="9">
    <source>
        <dbReference type="ARBA" id="ARBA00034617"/>
    </source>
</evidence>
<dbReference type="HOGENOM" id="CLU_001103_9_7_10"/>
<dbReference type="SMART" id="SM00487">
    <property type="entry name" value="DEXDc"/>
    <property type="match status" value="1"/>
</dbReference>
<keyword evidence="3" id="KW-0547">Nucleotide-binding</keyword>
<dbReference type="PANTHER" id="PTHR13710">
    <property type="entry name" value="DNA HELICASE RECQ FAMILY MEMBER"/>
    <property type="match status" value="1"/>
</dbReference>
<keyword evidence="6" id="KW-0067">ATP-binding</keyword>
<feature type="domain" description="Helicase ATP-binding" evidence="13">
    <location>
        <begin position="26"/>
        <end position="194"/>
    </location>
</feature>
<dbReference type="InterPro" id="IPR001650">
    <property type="entry name" value="Helicase_C-like"/>
</dbReference>
<evidence type="ECO:0000256" key="6">
    <source>
        <dbReference type="ARBA" id="ARBA00022840"/>
    </source>
</evidence>
<dbReference type="Pfam" id="PF00270">
    <property type="entry name" value="DEAD"/>
    <property type="match status" value="1"/>
</dbReference>
<dbReference type="InterPro" id="IPR032284">
    <property type="entry name" value="RecQ_Zn-bd"/>
</dbReference>
<evidence type="ECO:0000256" key="7">
    <source>
        <dbReference type="ARBA" id="ARBA00023125"/>
    </source>
</evidence>
<dbReference type="InterPro" id="IPR014001">
    <property type="entry name" value="Helicase_ATP-bd"/>
</dbReference>
<dbReference type="GO" id="GO:0046872">
    <property type="term" value="F:metal ion binding"/>
    <property type="evidence" value="ECO:0007669"/>
    <property type="project" value="UniProtKB-KW"/>
</dbReference>
<evidence type="ECO:0000313" key="15">
    <source>
        <dbReference type="EMBL" id="AKA36138.1"/>
    </source>
</evidence>
<dbReference type="InterPro" id="IPR004589">
    <property type="entry name" value="DNA_helicase_ATP-dep_RecQ"/>
</dbReference>
<dbReference type="STRING" id="516051.VC82_2574"/>
<dbReference type="NCBIfam" id="TIGR00614">
    <property type="entry name" value="recQ_fam"/>
    <property type="match status" value="1"/>
</dbReference>
<dbReference type="GO" id="GO:0030894">
    <property type="term" value="C:replisome"/>
    <property type="evidence" value="ECO:0007669"/>
    <property type="project" value="TreeGrafter"/>
</dbReference>
<dbReference type="GO" id="GO:0043590">
    <property type="term" value="C:bacterial nucleoid"/>
    <property type="evidence" value="ECO:0007669"/>
    <property type="project" value="TreeGrafter"/>
</dbReference>
<evidence type="ECO:0000256" key="1">
    <source>
        <dbReference type="ARBA" id="ARBA00005446"/>
    </source>
</evidence>
<dbReference type="PANTHER" id="PTHR13710:SF105">
    <property type="entry name" value="ATP-DEPENDENT DNA HELICASE Q1"/>
    <property type="match status" value="1"/>
</dbReference>
<dbReference type="InterPro" id="IPR011545">
    <property type="entry name" value="DEAD/DEAH_box_helicase_dom"/>
</dbReference>
<dbReference type="SUPFAM" id="SSF52540">
    <property type="entry name" value="P-loop containing nucleoside triphosphate hydrolases"/>
    <property type="match status" value="1"/>
</dbReference>
<dbReference type="Gene3D" id="1.10.10.10">
    <property type="entry name" value="Winged helix-like DNA-binding domain superfamily/Winged helix DNA-binding domain"/>
    <property type="match status" value="1"/>
</dbReference>
<evidence type="ECO:0000256" key="10">
    <source>
        <dbReference type="ARBA" id="ARBA00034808"/>
    </source>
</evidence>
<dbReference type="EC" id="5.6.2.4" evidence="10"/>
<dbReference type="PROSITE" id="PS51192">
    <property type="entry name" value="HELICASE_ATP_BIND_1"/>
    <property type="match status" value="1"/>
</dbReference>
<organism evidence="15 16">
    <name type="scientific">Flagellimonas lutaonensis</name>
    <dbReference type="NCBI Taxonomy" id="516051"/>
    <lineage>
        <taxon>Bacteria</taxon>
        <taxon>Pseudomonadati</taxon>
        <taxon>Bacteroidota</taxon>
        <taxon>Flavobacteriia</taxon>
        <taxon>Flavobacteriales</taxon>
        <taxon>Flavobacteriaceae</taxon>
        <taxon>Flagellimonas</taxon>
    </lineage>
</organism>
<evidence type="ECO:0000313" key="16">
    <source>
        <dbReference type="Proteomes" id="UP000032726"/>
    </source>
</evidence>
<evidence type="ECO:0000259" key="13">
    <source>
        <dbReference type="PROSITE" id="PS51192"/>
    </source>
</evidence>
<evidence type="ECO:0000256" key="8">
    <source>
        <dbReference type="ARBA" id="ARBA00023235"/>
    </source>
</evidence>
<reference evidence="15 16" key="1">
    <citation type="submission" date="2015-03" db="EMBL/GenBank/DDBJ databases">
        <title>Complete genome sequence of Muricauda lutaonensis CC-HSB-11T, isolated from a coastal hot spring.</title>
        <authorList>
            <person name="Kim K.M."/>
        </authorList>
    </citation>
    <scope>NUCLEOTIDE SEQUENCE [LARGE SCALE GENOMIC DNA]</scope>
    <source>
        <strain evidence="15 16">CC-HSB-11</strain>
    </source>
</reference>
<dbReference type="GO" id="GO:0006281">
    <property type="term" value="P:DNA repair"/>
    <property type="evidence" value="ECO:0007669"/>
    <property type="project" value="TreeGrafter"/>
</dbReference>
<dbReference type="FunFam" id="3.40.50.300:FF:001389">
    <property type="entry name" value="ATP-dependent DNA helicase RecQ"/>
    <property type="match status" value="1"/>
</dbReference>
<evidence type="ECO:0000259" key="14">
    <source>
        <dbReference type="PROSITE" id="PS51194"/>
    </source>
</evidence>
<dbReference type="Proteomes" id="UP000032726">
    <property type="component" value="Chromosome"/>
</dbReference>
<dbReference type="CDD" id="cd17920">
    <property type="entry name" value="DEXHc_RecQ"/>
    <property type="match status" value="1"/>
</dbReference>
<evidence type="ECO:0000256" key="12">
    <source>
        <dbReference type="ARBA" id="ARBA00044550"/>
    </source>
</evidence>
<dbReference type="PROSITE" id="PS51194">
    <property type="entry name" value="HELICASE_CTER"/>
    <property type="match status" value="1"/>
</dbReference>
<feature type="domain" description="Helicase C-terminal" evidence="14">
    <location>
        <begin position="218"/>
        <end position="364"/>
    </location>
</feature>
<dbReference type="GO" id="GO:0005737">
    <property type="term" value="C:cytoplasm"/>
    <property type="evidence" value="ECO:0007669"/>
    <property type="project" value="TreeGrafter"/>
</dbReference>
<dbReference type="GO" id="GO:0016787">
    <property type="term" value="F:hydrolase activity"/>
    <property type="evidence" value="ECO:0007669"/>
    <property type="project" value="UniProtKB-KW"/>
</dbReference>
<dbReference type="Pfam" id="PF16124">
    <property type="entry name" value="RecQ_Zn_bind"/>
    <property type="match status" value="1"/>
</dbReference>
<dbReference type="GO" id="GO:0003677">
    <property type="term" value="F:DNA binding"/>
    <property type="evidence" value="ECO:0007669"/>
    <property type="project" value="UniProtKB-KW"/>
</dbReference>
<dbReference type="AlphaFoldDB" id="A0A0D5YWA5"/>
<dbReference type="GO" id="GO:0006310">
    <property type="term" value="P:DNA recombination"/>
    <property type="evidence" value="ECO:0007669"/>
    <property type="project" value="InterPro"/>
</dbReference>
<comment type="similarity">
    <text evidence="1">Belongs to the helicase family. RecQ subfamily.</text>
</comment>
<evidence type="ECO:0000256" key="3">
    <source>
        <dbReference type="ARBA" id="ARBA00022741"/>
    </source>
</evidence>